<reference evidence="4 5" key="1">
    <citation type="submission" date="2024-09" db="EMBL/GenBank/DDBJ databases">
        <title>Chromosome-scale assembly of Riccia sorocarpa.</title>
        <authorList>
            <person name="Paukszto L."/>
        </authorList>
    </citation>
    <scope>NUCLEOTIDE SEQUENCE [LARGE SCALE GENOMIC DNA]</scope>
    <source>
        <strain evidence="4">LP-2024</strain>
        <tissue evidence="4">Aerial parts of the thallus</tissue>
    </source>
</reference>
<evidence type="ECO:0000256" key="1">
    <source>
        <dbReference type="ARBA" id="ARBA00006110"/>
    </source>
</evidence>
<sequence length="75" mass="9055">MPKYQVLIGWTQGFLAEHLIRNVESCSDVSQRYGKCVKQQRREAKRNEVMELQKKFEEDKKKIATMREARKFRSY</sequence>
<dbReference type="AlphaFoldDB" id="A0ABD3GSP1"/>
<evidence type="ECO:0000256" key="2">
    <source>
        <dbReference type="SAM" id="Coils"/>
    </source>
</evidence>
<accession>A0ABD3GSP1</accession>
<protein>
    <recommendedName>
        <fullName evidence="3">Ribosomal RNA-processing protein 7 C-terminal domain-containing protein</fullName>
    </recommendedName>
</protein>
<proteinExistence type="inferred from homology"/>
<keyword evidence="2" id="KW-0175">Coiled coil</keyword>
<evidence type="ECO:0000259" key="3">
    <source>
        <dbReference type="Pfam" id="PF12923"/>
    </source>
</evidence>
<gene>
    <name evidence="4" type="ORF">R1sor_000284</name>
</gene>
<name>A0ABD3GSP1_9MARC</name>
<evidence type="ECO:0000313" key="4">
    <source>
        <dbReference type="EMBL" id="KAL3682262.1"/>
    </source>
</evidence>
<dbReference type="Proteomes" id="UP001633002">
    <property type="component" value="Unassembled WGS sequence"/>
</dbReference>
<keyword evidence="5" id="KW-1185">Reference proteome</keyword>
<comment type="similarity">
    <text evidence="1">Belongs to the RRP7 family.</text>
</comment>
<dbReference type="Gene3D" id="6.10.250.1770">
    <property type="match status" value="1"/>
</dbReference>
<feature type="coiled-coil region" evidence="2">
    <location>
        <begin position="42"/>
        <end position="69"/>
    </location>
</feature>
<dbReference type="InterPro" id="IPR040446">
    <property type="entry name" value="RRP7"/>
</dbReference>
<dbReference type="EMBL" id="JBJQOH010000006">
    <property type="protein sequence ID" value="KAL3682262.1"/>
    <property type="molecule type" value="Genomic_DNA"/>
</dbReference>
<dbReference type="InterPro" id="IPR024326">
    <property type="entry name" value="RRP7_C"/>
</dbReference>
<organism evidence="4 5">
    <name type="scientific">Riccia sorocarpa</name>
    <dbReference type="NCBI Taxonomy" id="122646"/>
    <lineage>
        <taxon>Eukaryota</taxon>
        <taxon>Viridiplantae</taxon>
        <taxon>Streptophyta</taxon>
        <taxon>Embryophyta</taxon>
        <taxon>Marchantiophyta</taxon>
        <taxon>Marchantiopsida</taxon>
        <taxon>Marchantiidae</taxon>
        <taxon>Marchantiales</taxon>
        <taxon>Ricciaceae</taxon>
        <taxon>Riccia</taxon>
    </lineage>
</organism>
<dbReference type="PANTHER" id="PTHR13191:SF0">
    <property type="entry name" value="RIBOSOMAL RNA-PROCESSING PROTEIN 7 HOMOLOG A-RELATED"/>
    <property type="match status" value="1"/>
</dbReference>
<feature type="domain" description="Ribosomal RNA-processing protein 7 C-terminal" evidence="3">
    <location>
        <begin position="40"/>
        <end position="75"/>
    </location>
</feature>
<comment type="caution">
    <text evidence="4">The sequence shown here is derived from an EMBL/GenBank/DDBJ whole genome shotgun (WGS) entry which is preliminary data.</text>
</comment>
<evidence type="ECO:0000313" key="5">
    <source>
        <dbReference type="Proteomes" id="UP001633002"/>
    </source>
</evidence>
<dbReference type="Pfam" id="PF12923">
    <property type="entry name" value="RRP7"/>
    <property type="match status" value="1"/>
</dbReference>
<dbReference type="PANTHER" id="PTHR13191">
    <property type="entry name" value="RIBOSOMAL RNA PROCESSING PROTEIN 7-RELATED"/>
    <property type="match status" value="1"/>
</dbReference>